<feature type="chain" id="PRO_5047040786" evidence="3">
    <location>
        <begin position="24"/>
        <end position="118"/>
    </location>
</feature>
<evidence type="ECO:0000256" key="2">
    <source>
        <dbReference type="SAM" id="Phobius"/>
    </source>
</evidence>
<keyword evidence="2" id="KW-0472">Membrane</keyword>
<name>A0ABM9EXJ4_9BACI</name>
<evidence type="ECO:0000256" key="1">
    <source>
        <dbReference type="SAM" id="MobiDB-lite"/>
    </source>
</evidence>
<keyword evidence="2" id="KW-0812">Transmembrane</keyword>
<feature type="signal peptide" evidence="3">
    <location>
        <begin position="1"/>
        <end position="23"/>
    </location>
</feature>
<feature type="compositionally biased region" description="Polar residues" evidence="1">
    <location>
        <begin position="73"/>
        <end position="84"/>
    </location>
</feature>
<evidence type="ECO:0000256" key="3">
    <source>
        <dbReference type="SAM" id="SignalP"/>
    </source>
</evidence>
<dbReference type="Proteomes" id="UP000838308">
    <property type="component" value="Unassembled WGS sequence"/>
</dbReference>
<dbReference type="EMBL" id="CALBWS010000046">
    <property type="protein sequence ID" value="CAH2717409.1"/>
    <property type="molecule type" value="Genomic_DNA"/>
</dbReference>
<evidence type="ECO:0000313" key="4">
    <source>
        <dbReference type="EMBL" id="CAH2717409.1"/>
    </source>
</evidence>
<organism evidence="4 5">
    <name type="scientific">Neobacillus rhizosphaerae</name>
    <dbReference type="NCBI Taxonomy" id="2880965"/>
    <lineage>
        <taxon>Bacteria</taxon>
        <taxon>Bacillati</taxon>
        <taxon>Bacillota</taxon>
        <taxon>Bacilli</taxon>
        <taxon>Bacillales</taxon>
        <taxon>Bacillaceae</taxon>
        <taxon>Neobacillus</taxon>
    </lineage>
</organism>
<feature type="region of interest" description="Disordered" evidence="1">
    <location>
        <begin position="49"/>
        <end position="84"/>
    </location>
</feature>
<sequence>MMFKKMSLIASLLFFLLGTNVFAQSHIEDSSKKEGSVLPQTHPQISSSLVITASKNEAPPKGSATDQSDKGRNPSSSHTKKANTVNPSFKDYVVPVTVGLIIIVGFGSYWLIFRRKQV</sequence>
<keyword evidence="5" id="KW-1185">Reference proteome</keyword>
<reference evidence="4" key="1">
    <citation type="submission" date="2022-04" db="EMBL/GenBank/DDBJ databases">
        <authorList>
            <person name="Criscuolo A."/>
        </authorList>
    </citation>
    <scope>NUCLEOTIDE SEQUENCE</scope>
    <source>
        <strain evidence="4">CIP111895</strain>
    </source>
</reference>
<keyword evidence="3" id="KW-0732">Signal</keyword>
<feature type="transmembrane region" description="Helical" evidence="2">
    <location>
        <begin position="92"/>
        <end position="112"/>
    </location>
</feature>
<protein>
    <submittedName>
        <fullName evidence="4">Uncharacterized protein</fullName>
    </submittedName>
</protein>
<comment type="caution">
    <text evidence="4">The sequence shown here is derived from an EMBL/GenBank/DDBJ whole genome shotgun (WGS) entry which is preliminary data.</text>
</comment>
<keyword evidence="2" id="KW-1133">Transmembrane helix</keyword>
<accession>A0ABM9EXJ4</accession>
<dbReference type="RefSeq" id="WP_248737626.1">
    <property type="nucleotide sequence ID" value="NZ_CALBWS010000046.1"/>
</dbReference>
<proteinExistence type="predicted"/>
<evidence type="ECO:0000313" key="5">
    <source>
        <dbReference type="Proteomes" id="UP000838308"/>
    </source>
</evidence>
<gene>
    <name evidence="4" type="ORF">BACCIP111895_04601</name>
</gene>